<dbReference type="EMBL" id="PPSL01000002">
    <property type="protein sequence ID" value="PQJ12176.1"/>
    <property type="molecule type" value="Genomic_DNA"/>
</dbReference>
<dbReference type="Proteomes" id="UP000239872">
    <property type="component" value="Unassembled WGS sequence"/>
</dbReference>
<reference evidence="1 2" key="1">
    <citation type="submission" date="2018-01" db="EMBL/GenBank/DDBJ databases">
        <title>A novel member of the phylum Bacteroidetes isolated from glacier ice.</title>
        <authorList>
            <person name="Liu Q."/>
            <person name="Xin Y.-H."/>
        </authorList>
    </citation>
    <scope>NUCLEOTIDE SEQUENCE [LARGE SCALE GENOMIC DNA]</scope>
    <source>
        <strain evidence="1 2">RB1R16</strain>
    </source>
</reference>
<organism evidence="1 2">
    <name type="scientific">Flavipsychrobacter stenotrophus</name>
    <dbReference type="NCBI Taxonomy" id="2077091"/>
    <lineage>
        <taxon>Bacteria</taxon>
        <taxon>Pseudomonadati</taxon>
        <taxon>Bacteroidota</taxon>
        <taxon>Chitinophagia</taxon>
        <taxon>Chitinophagales</taxon>
        <taxon>Chitinophagaceae</taxon>
        <taxon>Flavipsychrobacter</taxon>
    </lineage>
</organism>
<accession>A0A2S7T083</accession>
<evidence type="ECO:0000313" key="2">
    <source>
        <dbReference type="Proteomes" id="UP000239872"/>
    </source>
</evidence>
<dbReference type="AlphaFoldDB" id="A0A2S7T083"/>
<comment type="caution">
    <text evidence="1">The sequence shown here is derived from an EMBL/GenBank/DDBJ whole genome shotgun (WGS) entry which is preliminary data.</text>
</comment>
<dbReference type="Pfam" id="PF13852">
    <property type="entry name" value="DUF4197"/>
    <property type="match status" value="1"/>
</dbReference>
<evidence type="ECO:0000313" key="1">
    <source>
        <dbReference type="EMBL" id="PQJ12176.1"/>
    </source>
</evidence>
<keyword evidence="2" id="KW-1185">Reference proteome</keyword>
<sequence>MLRDYVNDATRAIGGNRRKASSKTTTITNTEIVSGLKQALEIGAQNATGRLSVTNGFFSNALVKVMMPPEAAKVENTLRQVGLGAYVDKAILAMNRAAEDAAIQAKPIFINAITGMTVQDAIGILKGNNDAATQYLKGKTSAQLTAAFRPVISASLDKVNATKYWAEVFEVYNNLPTTFNKVNPDLTAYVTDRALNGVFLYIAEEEGKIRNNPAARVTDILKKVFGYGK</sequence>
<gene>
    <name evidence="1" type="ORF">CJD36_009290</name>
</gene>
<protein>
    <submittedName>
        <fullName evidence="1">DUF4197 domain-containing protein</fullName>
    </submittedName>
</protein>
<dbReference type="OrthoDB" id="5292580at2"/>
<name>A0A2S7T083_9BACT</name>
<dbReference type="InterPro" id="IPR025245">
    <property type="entry name" value="DUF4197"/>
</dbReference>
<proteinExistence type="predicted"/>